<gene>
    <name evidence="2" type="ORF">TM35_000142660</name>
</gene>
<evidence type="ECO:0000313" key="3">
    <source>
        <dbReference type="Proteomes" id="UP000192257"/>
    </source>
</evidence>
<dbReference type="VEuPathDB" id="TriTrypDB:TM35_000142660"/>
<feature type="compositionally biased region" description="Polar residues" evidence="1">
    <location>
        <begin position="156"/>
        <end position="167"/>
    </location>
</feature>
<feature type="compositionally biased region" description="Low complexity" evidence="1">
    <location>
        <begin position="116"/>
        <end position="134"/>
    </location>
</feature>
<dbReference type="Proteomes" id="UP000192257">
    <property type="component" value="Unassembled WGS sequence"/>
</dbReference>
<sequence length="196" mass="22423">MRRWYCEYSWFWFSNSAFRAVSALPKSSQRRKGNSDSSKKRSSNTLKEMETTSEVINITAKENQQNCGSQKLDIFRFTTPIAAPVNELSRKVPKYIPRKKQPYNNSNSDLQGRGQNKYNKYNKYNKSSSSSAAATEEKKEKEGPAPRSQYHHTTHRASASKNSTSSVVRPYHSPTEQKRNEDRPPGLAGLRVVRLN</sequence>
<organism evidence="2 3">
    <name type="scientific">Trypanosoma theileri</name>
    <dbReference type="NCBI Taxonomy" id="67003"/>
    <lineage>
        <taxon>Eukaryota</taxon>
        <taxon>Discoba</taxon>
        <taxon>Euglenozoa</taxon>
        <taxon>Kinetoplastea</taxon>
        <taxon>Metakinetoplastina</taxon>
        <taxon>Trypanosomatida</taxon>
        <taxon>Trypanosomatidae</taxon>
        <taxon>Trypanosoma</taxon>
    </lineage>
</organism>
<feature type="compositionally biased region" description="Basic residues" evidence="1">
    <location>
        <begin position="92"/>
        <end position="101"/>
    </location>
</feature>
<dbReference type="OrthoDB" id="10473776at2759"/>
<accession>A0A1X0NWI1</accession>
<dbReference type="AlphaFoldDB" id="A0A1X0NWI1"/>
<feature type="region of interest" description="Disordered" evidence="1">
    <location>
        <begin position="92"/>
        <end position="196"/>
    </location>
</feature>
<comment type="caution">
    <text evidence="2">The sequence shown here is derived from an EMBL/GenBank/DDBJ whole genome shotgun (WGS) entry which is preliminary data.</text>
</comment>
<feature type="compositionally biased region" description="Basic and acidic residues" evidence="1">
    <location>
        <begin position="135"/>
        <end position="144"/>
    </location>
</feature>
<reference evidence="2 3" key="1">
    <citation type="submission" date="2017-03" db="EMBL/GenBank/DDBJ databases">
        <title>An alternative strategy for trypanosome survival in the mammalian bloodstream revealed through genome and transcriptome analysis of the ubiquitous bovine parasite Trypanosoma (Megatrypanum) theileri.</title>
        <authorList>
            <person name="Kelly S."/>
            <person name="Ivens A."/>
            <person name="Mott A."/>
            <person name="O'Neill E."/>
            <person name="Emms D."/>
            <person name="Macleod O."/>
            <person name="Voorheis P."/>
            <person name="Matthews J."/>
            <person name="Matthews K."/>
            <person name="Carrington M."/>
        </authorList>
    </citation>
    <scope>NUCLEOTIDE SEQUENCE [LARGE SCALE GENOMIC DNA]</scope>
    <source>
        <strain evidence="2">Edinburgh</strain>
    </source>
</reference>
<name>A0A1X0NWI1_9TRYP</name>
<proteinExistence type="predicted"/>
<evidence type="ECO:0000313" key="2">
    <source>
        <dbReference type="EMBL" id="ORC89055.1"/>
    </source>
</evidence>
<feature type="compositionally biased region" description="Polar residues" evidence="1">
    <location>
        <begin position="102"/>
        <end position="114"/>
    </location>
</feature>
<feature type="region of interest" description="Disordered" evidence="1">
    <location>
        <begin position="24"/>
        <end position="51"/>
    </location>
</feature>
<feature type="compositionally biased region" description="Basic and acidic residues" evidence="1">
    <location>
        <begin position="175"/>
        <end position="184"/>
    </location>
</feature>
<protein>
    <submittedName>
        <fullName evidence="2">Uncharacterized protein</fullName>
    </submittedName>
</protein>
<dbReference type="RefSeq" id="XP_028883121.1">
    <property type="nucleotide sequence ID" value="XM_029025711.1"/>
</dbReference>
<keyword evidence="3" id="KW-1185">Reference proteome</keyword>
<dbReference type="EMBL" id="NBCO01000014">
    <property type="protein sequence ID" value="ORC89055.1"/>
    <property type="molecule type" value="Genomic_DNA"/>
</dbReference>
<evidence type="ECO:0000256" key="1">
    <source>
        <dbReference type="SAM" id="MobiDB-lite"/>
    </source>
</evidence>
<dbReference type="GeneID" id="39985491"/>